<dbReference type="InterPro" id="IPR003557">
    <property type="entry name" value="Cyt_c_biogenesis_CcmC"/>
</dbReference>
<keyword evidence="5 9" id="KW-0812">Transmembrane</keyword>
<evidence type="ECO:0000259" key="10">
    <source>
        <dbReference type="Pfam" id="PF01578"/>
    </source>
</evidence>
<feature type="transmembrane region" description="Helical" evidence="9">
    <location>
        <begin position="141"/>
        <end position="160"/>
    </location>
</feature>
<dbReference type="AlphaFoldDB" id="A0A509E9D7"/>
<keyword evidence="6 9" id="KW-0201">Cytochrome c-type biogenesis</keyword>
<keyword evidence="9" id="KW-0813">Transport</keyword>
<feature type="transmembrane region" description="Helical" evidence="9">
    <location>
        <begin position="215"/>
        <end position="238"/>
    </location>
</feature>
<evidence type="ECO:0000256" key="9">
    <source>
        <dbReference type="RuleBase" id="RU364092"/>
    </source>
</evidence>
<reference evidence="11 12" key="1">
    <citation type="submission" date="2019-06" db="EMBL/GenBank/DDBJ databases">
        <authorList>
            <person name="Rodrigo-Torres L."/>
            <person name="Arahal R. D."/>
            <person name="Lucena T."/>
        </authorList>
    </citation>
    <scope>NUCLEOTIDE SEQUENCE [LARGE SCALE GENOMIC DNA]</scope>
    <source>
        <strain evidence="11 12">SB0023/3</strain>
    </source>
</reference>
<accession>A0A509E9D7</accession>
<dbReference type="InterPro" id="IPR002541">
    <property type="entry name" value="Cyt_c_assembly"/>
</dbReference>
<name>A0A509E9D7_9HYPH</name>
<keyword evidence="7 9" id="KW-1133">Transmembrane helix</keyword>
<keyword evidence="8 9" id="KW-0472">Membrane</keyword>
<dbReference type="PANTHER" id="PTHR30071">
    <property type="entry name" value="HEME EXPORTER PROTEIN C"/>
    <property type="match status" value="1"/>
</dbReference>
<comment type="subcellular location">
    <subcellularLocation>
        <location evidence="9">Cell inner membrane</location>
    </subcellularLocation>
    <subcellularLocation>
        <location evidence="2">Membrane</location>
        <topology evidence="2">Multi-pass membrane protein</topology>
    </subcellularLocation>
</comment>
<dbReference type="InterPro" id="IPR045062">
    <property type="entry name" value="Cyt_c_biogenesis_CcsA/CcmC"/>
</dbReference>
<gene>
    <name evidence="9 11" type="primary">ccmC</name>
    <name evidence="11" type="ORF">MET9862_01363</name>
</gene>
<evidence type="ECO:0000256" key="4">
    <source>
        <dbReference type="ARBA" id="ARBA00016463"/>
    </source>
</evidence>
<feature type="transmembrane region" description="Helical" evidence="9">
    <location>
        <begin position="172"/>
        <end position="195"/>
    </location>
</feature>
<evidence type="ECO:0000256" key="5">
    <source>
        <dbReference type="ARBA" id="ARBA00022692"/>
    </source>
</evidence>
<dbReference type="EMBL" id="CABFPH010000013">
    <property type="protein sequence ID" value="VUD70790.1"/>
    <property type="molecule type" value="Genomic_DNA"/>
</dbReference>
<dbReference type="PRINTS" id="PR01386">
    <property type="entry name" value="CCMCBIOGNSIS"/>
</dbReference>
<dbReference type="GO" id="GO:0015232">
    <property type="term" value="F:heme transmembrane transporter activity"/>
    <property type="evidence" value="ECO:0007669"/>
    <property type="project" value="InterPro"/>
</dbReference>
<evidence type="ECO:0000256" key="3">
    <source>
        <dbReference type="ARBA" id="ARBA00005840"/>
    </source>
</evidence>
<proteinExistence type="inferred from homology"/>
<protein>
    <recommendedName>
        <fullName evidence="4 9">Heme exporter protein C</fullName>
    </recommendedName>
    <alternativeName>
        <fullName evidence="9">Cytochrome c-type biogenesis protein</fullName>
    </alternativeName>
</protein>
<dbReference type="GO" id="GO:0017004">
    <property type="term" value="P:cytochrome complex assembly"/>
    <property type="evidence" value="ECO:0007669"/>
    <property type="project" value="UniProtKB-KW"/>
</dbReference>
<evidence type="ECO:0000256" key="1">
    <source>
        <dbReference type="ARBA" id="ARBA00002442"/>
    </source>
</evidence>
<dbReference type="GO" id="GO:0005886">
    <property type="term" value="C:plasma membrane"/>
    <property type="evidence" value="ECO:0007669"/>
    <property type="project" value="UniProtKB-SubCell"/>
</dbReference>
<feature type="domain" description="Cytochrome c assembly protein" evidence="10">
    <location>
        <begin position="19"/>
        <end position="198"/>
    </location>
</feature>
<evidence type="ECO:0000256" key="8">
    <source>
        <dbReference type="ARBA" id="ARBA00023136"/>
    </source>
</evidence>
<feature type="transmembrane region" description="Helical" evidence="9">
    <location>
        <begin position="35"/>
        <end position="57"/>
    </location>
</feature>
<evidence type="ECO:0000313" key="12">
    <source>
        <dbReference type="Proteomes" id="UP000410984"/>
    </source>
</evidence>
<evidence type="ECO:0000256" key="2">
    <source>
        <dbReference type="ARBA" id="ARBA00004141"/>
    </source>
</evidence>
<dbReference type="PANTHER" id="PTHR30071:SF1">
    <property type="entry name" value="CYTOCHROME B_B6 PROTEIN-RELATED"/>
    <property type="match status" value="1"/>
</dbReference>
<dbReference type="NCBIfam" id="TIGR01191">
    <property type="entry name" value="ccmC"/>
    <property type="match status" value="1"/>
</dbReference>
<comment type="function">
    <text evidence="1 9">Required for the export of heme to the periplasm for the biogenesis of c-type cytochromes.</text>
</comment>
<dbReference type="GO" id="GO:0020037">
    <property type="term" value="F:heme binding"/>
    <property type="evidence" value="ECO:0007669"/>
    <property type="project" value="InterPro"/>
</dbReference>
<sequence>MSGAPPATKPVMSSSPSLWTRLSNPSHFMRWSGTLVPWLTLLSALLLAVGLYLAWFVAPPDYQQGETVRIMFIHVPAAWLGVFFYGAMSLSAIGTLVWRHPLADVAQRAAAPIGAAFTLVCLVTGSLWGKPMWGTYWVWDARLTSMLLLFLIYCGLIALWRTIEDPNRAARAVAILTLVGAVNLPIIKFSVNWWSTLHQPASILRMGGPTIDPSMLYPLLVMIAAATLGGSTLHLYAMRTEVMRRRVRTLTIREAERLDAGRPRVAPAASLPLGQPL</sequence>
<evidence type="ECO:0000256" key="7">
    <source>
        <dbReference type="ARBA" id="ARBA00022989"/>
    </source>
</evidence>
<evidence type="ECO:0000256" key="6">
    <source>
        <dbReference type="ARBA" id="ARBA00022748"/>
    </source>
</evidence>
<keyword evidence="9" id="KW-1003">Cell membrane</keyword>
<keyword evidence="9" id="KW-0997">Cell inner membrane</keyword>
<organism evidence="11 12">
    <name type="scientific">Methylobacterium symbioticum</name>
    <dbReference type="NCBI Taxonomy" id="2584084"/>
    <lineage>
        <taxon>Bacteria</taxon>
        <taxon>Pseudomonadati</taxon>
        <taxon>Pseudomonadota</taxon>
        <taxon>Alphaproteobacteria</taxon>
        <taxon>Hyphomicrobiales</taxon>
        <taxon>Methylobacteriaceae</taxon>
        <taxon>Methylobacterium</taxon>
    </lineage>
</organism>
<evidence type="ECO:0000313" key="11">
    <source>
        <dbReference type="EMBL" id="VUD70790.1"/>
    </source>
</evidence>
<feature type="transmembrane region" description="Helical" evidence="9">
    <location>
        <begin position="110"/>
        <end position="129"/>
    </location>
</feature>
<feature type="transmembrane region" description="Helical" evidence="9">
    <location>
        <begin position="77"/>
        <end position="98"/>
    </location>
</feature>
<dbReference type="Pfam" id="PF01578">
    <property type="entry name" value="Cytochrom_C_asm"/>
    <property type="match status" value="1"/>
</dbReference>
<keyword evidence="12" id="KW-1185">Reference proteome</keyword>
<dbReference type="Proteomes" id="UP000410984">
    <property type="component" value="Unassembled WGS sequence"/>
</dbReference>
<comment type="similarity">
    <text evidence="3 9">Belongs to the CcmC/CycZ/HelC family.</text>
</comment>